<accession>A0A9P0HEG7</accession>
<reference evidence="1" key="1">
    <citation type="submission" date="2022-01" db="EMBL/GenBank/DDBJ databases">
        <authorList>
            <person name="King R."/>
        </authorList>
    </citation>
    <scope>NUCLEOTIDE SEQUENCE</scope>
</reference>
<name>A0A9P0HEG7_NEZVI</name>
<dbReference type="AlphaFoldDB" id="A0A9P0HEG7"/>
<evidence type="ECO:0000313" key="1">
    <source>
        <dbReference type="EMBL" id="CAH1400890.1"/>
    </source>
</evidence>
<dbReference type="Proteomes" id="UP001152798">
    <property type="component" value="Chromosome 5"/>
</dbReference>
<organism evidence="1 2">
    <name type="scientific">Nezara viridula</name>
    <name type="common">Southern green stink bug</name>
    <name type="synonym">Cimex viridulus</name>
    <dbReference type="NCBI Taxonomy" id="85310"/>
    <lineage>
        <taxon>Eukaryota</taxon>
        <taxon>Metazoa</taxon>
        <taxon>Ecdysozoa</taxon>
        <taxon>Arthropoda</taxon>
        <taxon>Hexapoda</taxon>
        <taxon>Insecta</taxon>
        <taxon>Pterygota</taxon>
        <taxon>Neoptera</taxon>
        <taxon>Paraneoptera</taxon>
        <taxon>Hemiptera</taxon>
        <taxon>Heteroptera</taxon>
        <taxon>Panheteroptera</taxon>
        <taxon>Pentatomomorpha</taxon>
        <taxon>Pentatomoidea</taxon>
        <taxon>Pentatomidae</taxon>
        <taxon>Pentatominae</taxon>
        <taxon>Nezara</taxon>
    </lineage>
</organism>
<evidence type="ECO:0000313" key="2">
    <source>
        <dbReference type="Proteomes" id="UP001152798"/>
    </source>
</evidence>
<protein>
    <submittedName>
        <fullName evidence="1">Uncharacterized protein</fullName>
    </submittedName>
</protein>
<proteinExistence type="predicted"/>
<gene>
    <name evidence="1" type="ORF">NEZAVI_LOCUS10031</name>
</gene>
<keyword evidence="2" id="KW-1185">Reference proteome</keyword>
<sequence>MKAHTLRRQTSQTFEEGKQMFCQCNPSAAKGTTTSLTKFTSSPLPPFLIPRTLRRLRDDDRVRTSSWGAVVPSIRPLRGRLSTVASYWSWLFS</sequence>
<dbReference type="EMBL" id="OV725081">
    <property type="protein sequence ID" value="CAH1400890.1"/>
    <property type="molecule type" value="Genomic_DNA"/>
</dbReference>